<dbReference type="AlphaFoldDB" id="A0AB37XLY2"/>
<dbReference type="Proteomes" id="UP000292095">
    <property type="component" value="Unassembled WGS sequence"/>
</dbReference>
<evidence type="ECO:0000313" key="1">
    <source>
        <dbReference type="EMBL" id="RZE45928.1"/>
    </source>
</evidence>
<dbReference type="EMBL" id="PKLK01000002">
    <property type="protein sequence ID" value="RZE45928.1"/>
    <property type="molecule type" value="Genomic_DNA"/>
</dbReference>
<organism evidence="1 2">
    <name type="scientific">Streptomyces albidoflavus</name>
    <dbReference type="NCBI Taxonomy" id="1886"/>
    <lineage>
        <taxon>Bacteria</taxon>
        <taxon>Bacillati</taxon>
        <taxon>Actinomycetota</taxon>
        <taxon>Actinomycetes</taxon>
        <taxon>Kitasatosporales</taxon>
        <taxon>Streptomycetaceae</taxon>
        <taxon>Streptomyces</taxon>
        <taxon>Streptomyces albidoflavus group</taxon>
    </lineage>
</organism>
<name>A0AB37XLY2_9ACTN</name>
<comment type="caution">
    <text evidence="1">The sequence shown here is derived from an EMBL/GenBank/DDBJ whole genome shotgun (WGS) entry which is preliminary data.</text>
</comment>
<evidence type="ECO:0000313" key="2">
    <source>
        <dbReference type="Proteomes" id="UP000292095"/>
    </source>
</evidence>
<accession>A0AB37XLY2</accession>
<sequence length="82" mass="9002">MFVYAARTLSFAAWSGSLDGVEEAVAEGEETVFFLGVSEPQPARAPAATEHMRRAHASRRTWVRWWVVEAIGRSSSGSGYGR</sequence>
<protein>
    <submittedName>
        <fullName evidence="1">Uncharacterized protein</fullName>
    </submittedName>
</protein>
<gene>
    <name evidence="1" type="ORF">C0Q91_03105</name>
</gene>
<proteinExistence type="predicted"/>
<reference evidence="1 2" key="1">
    <citation type="submission" date="2017-12" db="EMBL/GenBank/DDBJ databases">
        <title>Population genomics insights into the ecological differentiation and adaptive evolution in streptomycetes.</title>
        <authorList>
            <person name="Li Y."/>
            <person name="Huang Y."/>
        </authorList>
    </citation>
    <scope>NUCLEOTIDE SEQUENCE [LARGE SCALE GENOMIC DNA]</scope>
    <source>
        <strain evidence="1 2">FXJ.2339</strain>
    </source>
</reference>